<dbReference type="EMBL" id="UINC01057496">
    <property type="protein sequence ID" value="SVB78709.1"/>
    <property type="molecule type" value="Genomic_DNA"/>
</dbReference>
<dbReference type="PANTHER" id="PTHR43872:SF1">
    <property type="entry name" value="MONOOXYGENASE, PUTATIVE (AFU_ORTHOLOGUE AFUA_8G02570)-RELATED"/>
    <property type="match status" value="1"/>
</dbReference>
<evidence type="ECO:0000256" key="1">
    <source>
        <dbReference type="ARBA" id="ARBA00001974"/>
    </source>
</evidence>
<dbReference type="InterPro" id="IPR036188">
    <property type="entry name" value="FAD/NAD-bd_sf"/>
</dbReference>
<dbReference type="GO" id="GO:0050661">
    <property type="term" value="F:NADP binding"/>
    <property type="evidence" value="ECO:0007669"/>
    <property type="project" value="InterPro"/>
</dbReference>
<evidence type="ECO:0000313" key="7">
    <source>
        <dbReference type="EMBL" id="SVB78709.1"/>
    </source>
</evidence>
<dbReference type="GO" id="GO:0050660">
    <property type="term" value="F:flavin adenine dinucleotide binding"/>
    <property type="evidence" value="ECO:0007669"/>
    <property type="project" value="InterPro"/>
</dbReference>
<keyword evidence="6" id="KW-0503">Monooxygenase</keyword>
<accession>A0A382GUS4</accession>
<dbReference type="GO" id="GO:0004499">
    <property type="term" value="F:N,N-dimethylaniline monooxygenase activity"/>
    <property type="evidence" value="ECO:0007669"/>
    <property type="project" value="InterPro"/>
</dbReference>
<keyword evidence="5" id="KW-0560">Oxidoreductase</keyword>
<proteinExistence type="predicted"/>
<name>A0A382GUS4_9ZZZZ</name>
<evidence type="ECO:0000256" key="4">
    <source>
        <dbReference type="ARBA" id="ARBA00022857"/>
    </source>
</evidence>
<evidence type="ECO:0008006" key="8">
    <source>
        <dbReference type="Google" id="ProtNLM"/>
    </source>
</evidence>
<evidence type="ECO:0000256" key="3">
    <source>
        <dbReference type="ARBA" id="ARBA00022827"/>
    </source>
</evidence>
<dbReference type="Gene3D" id="3.50.50.60">
    <property type="entry name" value="FAD/NAD(P)-binding domain"/>
    <property type="match status" value="3"/>
</dbReference>
<reference evidence="7" key="1">
    <citation type="submission" date="2018-05" db="EMBL/GenBank/DDBJ databases">
        <authorList>
            <person name="Lanie J.A."/>
            <person name="Ng W.-L."/>
            <person name="Kazmierczak K.M."/>
            <person name="Andrzejewski T.M."/>
            <person name="Davidsen T.M."/>
            <person name="Wayne K.J."/>
            <person name="Tettelin H."/>
            <person name="Glass J.I."/>
            <person name="Rusch D."/>
            <person name="Podicherti R."/>
            <person name="Tsui H.-C.T."/>
            <person name="Winkler M.E."/>
        </authorList>
    </citation>
    <scope>NUCLEOTIDE SEQUENCE</scope>
</reference>
<protein>
    <recommendedName>
        <fullName evidence="8">FAD-containing monooxygenase EthA</fullName>
    </recommendedName>
</protein>
<keyword evidence="4" id="KW-0521">NADP</keyword>
<dbReference type="InterPro" id="IPR051820">
    <property type="entry name" value="FAD-binding_MO"/>
</dbReference>
<organism evidence="7">
    <name type="scientific">marine metagenome</name>
    <dbReference type="NCBI Taxonomy" id="408172"/>
    <lineage>
        <taxon>unclassified sequences</taxon>
        <taxon>metagenomes</taxon>
        <taxon>ecological metagenomes</taxon>
    </lineage>
</organism>
<evidence type="ECO:0000256" key="6">
    <source>
        <dbReference type="ARBA" id="ARBA00023033"/>
    </source>
</evidence>
<keyword evidence="3" id="KW-0274">FAD</keyword>
<evidence type="ECO:0000256" key="5">
    <source>
        <dbReference type="ARBA" id="ARBA00023002"/>
    </source>
</evidence>
<keyword evidence="2" id="KW-0285">Flavoprotein</keyword>
<dbReference type="SUPFAM" id="SSF51905">
    <property type="entry name" value="FAD/NAD(P)-binding domain"/>
    <property type="match status" value="1"/>
</dbReference>
<dbReference type="FunFam" id="3.50.50.60:FF:000228">
    <property type="entry name" value="FAD-containing monooxygenase EthA"/>
    <property type="match status" value="1"/>
</dbReference>
<gene>
    <name evidence="7" type="ORF">METZ01_LOCUS231563</name>
</gene>
<dbReference type="PANTHER" id="PTHR43872">
    <property type="entry name" value="MONOOXYGENASE, PUTATIVE (AFU_ORTHOLOGUE AFUA_8G02570)-RELATED"/>
    <property type="match status" value="1"/>
</dbReference>
<sequence length="484" mass="55531">NHFNVIVVGAGLSGIGAGYHLQKKCPNKSFVILEGRDNIGGTWDLFRYPGIRSDSDMNTMGFRFKPWMGIKSIADGASILSYLHETVKENDLDKKIHFNQWVNEASWSSEEAQWTVHVEDKKTQELQDFTCDFLFLCGGYYNYEEGYTPHFAGKEDFSGQIIHPQKWPEDLDYKNKEVVVIGSGATAVTIIPTMAEEAAHVTMLQRSPTYFLSAPDEDPIGNFLRKIISSKLTYKLVRWKNIRFQWWFFQKCRKFPKKVKEFLINQVREALGPNYDIDTHFTPKYNPWDQRLCLVPNGDFFNAINAGKASVITDHIDRFTKKGIKLKSGGEVKADLIVTATGLNLEVCNGIKLEVDNNEVDISKTMTYKGMMFSDVPNLVATFGYTNASWTLRADLTSEYVCRLLNFMDKKGYANCCPRTEKYVEQDGDWLDFTSGYVKRSMHKFPRQGSRDPWRNTQNFPKDVLAIRWGNIDDKELKFTALEN</sequence>
<feature type="non-terminal residue" evidence="7">
    <location>
        <position position="1"/>
    </location>
</feature>
<dbReference type="Pfam" id="PF13450">
    <property type="entry name" value="NAD_binding_8"/>
    <property type="match status" value="1"/>
</dbReference>
<evidence type="ECO:0000256" key="2">
    <source>
        <dbReference type="ARBA" id="ARBA00022630"/>
    </source>
</evidence>
<dbReference type="Pfam" id="PF00743">
    <property type="entry name" value="FMO-like"/>
    <property type="match status" value="1"/>
</dbReference>
<dbReference type="InterPro" id="IPR020946">
    <property type="entry name" value="Flavin_mOase-like"/>
</dbReference>
<comment type="cofactor">
    <cofactor evidence="1">
        <name>FAD</name>
        <dbReference type="ChEBI" id="CHEBI:57692"/>
    </cofactor>
</comment>
<dbReference type="AlphaFoldDB" id="A0A382GUS4"/>